<gene>
    <name evidence="4" type="ORF">WDU93_07935</name>
</gene>
<dbReference type="InterPro" id="IPR036425">
    <property type="entry name" value="MoaB/Mog-like_dom_sf"/>
</dbReference>
<dbReference type="PANTHER" id="PTHR43764">
    <property type="entry name" value="MOLYBDENUM COFACTOR BIOSYNTHESIS"/>
    <property type="match status" value="1"/>
</dbReference>
<dbReference type="SUPFAM" id="SSF53218">
    <property type="entry name" value="Molybdenum cofactor biosynthesis proteins"/>
    <property type="match status" value="1"/>
</dbReference>
<evidence type="ECO:0000313" key="5">
    <source>
        <dbReference type="Proteomes" id="UP001366085"/>
    </source>
</evidence>
<evidence type="ECO:0000259" key="3">
    <source>
        <dbReference type="SMART" id="SM00852"/>
    </source>
</evidence>
<comment type="pathway">
    <text evidence="1">Cofactor biosynthesis; molybdopterin biosynthesis.</text>
</comment>
<organism evidence="4 5">
    <name type="scientific">Microbacterium istanbulense</name>
    <dbReference type="NCBI Taxonomy" id="3122049"/>
    <lineage>
        <taxon>Bacteria</taxon>
        <taxon>Bacillati</taxon>
        <taxon>Actinomycetota</taxon>
        <taxon>Actinomycetes</taxon>
        <taxon>Micrococcales</taxon>
        <taxon>Microbacteriaceae</taxon>
        <taxon>Microbacterium</taxon>
    </lineage>
</organism>
<name>A0ABU8LJW9_9MICO</name>
<dbReference type="InterPro" id="IPR001453">
    <property type="entry name" value="MoaB/Mog_dom"/>
</dbReference>
<evidence type="ECO:0000313" key="4">
    <source>
        <dbReference type="EMBL" id="MEJ1091626.1"/>
    </source>
</evidence>
<dbReference type="Proteomes" id="UP001366085">
    <property type="component" value="Unassembled WGS sequence"/>
</dbReference>
<keyword evidence="5" id="KW-1185">Reference proteome</keyword>
<evidence type="ECO:0000256" key="2">
    <source>
        <dbReference type="ARBA" id="ARBA00023150"/>
    </source>
</evidence>
<proteinExistence type="predicted"/>
<dbReference type="SMART" id="SM00852">
    <property type="entry name" value="MoCF_biosynth"/>
    <property type="match status" value="1"/>
</dbReference>
<dbReference type="Pfam" id="PF00994">
    <property type="entry name" value="MoCF_biosynth"/>
    <property type="match status" value="1"/>
</dbReference>
<evidence type="ECO:0000256" key="1">
    <source>
        <dbReference type="ARBA" id="ARBA00005046"/>
    </source>
</evidence>
<dbReference type="PROSITE" id="PS01078">
    <property type="entry name" value="MOCF_BIOSYNTHESIS_1"/>
    <property type="match status" value="1"/>
</dbReference>
<keyword evidence="2" id="KW-0501">Molybdenum cofactor biosynthesis</keyword>
<dbReference type="RefSeq" id="WP_337319323.1">
    <property type="nucleotide sequence ID" value="NZ_JBBDGN010000006.1"/>
</dbReference>
<feature type="domain" description="MoaB/Mog" evidence="3">
    <location>
        <begin position="6"/>
        <end position="148"/>
    </location>
</feature>
<protein>
    <submittedName>
        <fullName evidence="4">MogA/MoaB family molybdenum cofactor biosynthesis protein</fullName>
    </submittedName>
</protein>
<reference evidence="4 5" key="1">
    <citation type="submission" date="2024-02" db="EMBL/GenBank/DDBJ databases">
        <authorList>
            <person name="Saticioglu I.B."/>
        </authorList>
    </citation>
    <scope>NUCLEOTIDE SEQUENCE [LARGE SCALE GENOMIC DNA]</scope>
    <source>
        <strain evidence="4 5">Mu-43</strain>
    </source>
</reference>
<accession>A0ABU8LJW9</accession>
<dbReference type="EMBL" id="JBBDGN010000006">
    <property type="protein sequence ID" value="MEJ1091626.1"/>
    <property type="molecule type" value="Genomic_DNA"/>
</dbReference>
<dbReference type="Gene3D" id="3.40.980.10">
    <property type="entry name" value="MoaB/Mog-like domain"/>
    <property type="match status" value="1"/>
</dbReference>
<dbReference type="InterPro" id="IPR008284">
    <property type="entry name" value="MoCF_biosynth_CS"/>
</dbReference>
<dbReference type="PANTHER" id="PTHR43764:SF1">
    <property type="entry name" value="MOLYBDOPTERIN MOLYBDOTRANSFERASE"/>
    <property type="match status" value="1"/>
</dbReference>
<dbReference type="InterPro" id="IPR051920">
    <property type="entry name" value="MPT_Adenylyltrnsfr/MoaC-Rel"/>
</dbReference>
<sequence>MGGVARVITVSDRAAAGVRDDRSGPLAAELLHAAGWASTVVVVPDEREQIADAVRHAVAEGGRLVITTGGTGLSPRDVTPEATAPLLDRAVPGIAEEIRRVGSVHVPTALLSRGLAGVHGGALVVNLAGSPGAVRDGIPVVLSLADHVIAQLDGGDHP</sequence>
<comment type="caution">
    <text evidence="4">The sequence shown here is derived from an EMBL/GenBank/DDBJ whole genome shotgun (WGS) entry which is preliminary data.</text>
</comment>
<dbReference type="CDD" id="cd00886">
    <property type="entry name" value="MogA_MoaB"/>
    <property type="match status" value="1"/>
</dbReference>
<dbReference type="NCBIfam" id="TIGR00177">
    <property type="entry name" value="molyb_syn"/>
    <property type="match status" value="1"/>
</dbReference>